<dbReference type="Proteomes" id="UP000195787">
    <property type="component" value="Unassembled WGS sequence"/>
</dbReference>
<gene>
    <name evidence="2" type="ORF">CZ674_01830</name>
</gene>
<reference evidence="2 3" key="1">
    <citation type="submission" date="2017-02" db="EMBL/GenBank/DDBJ databases">
        <authorList>
            <person name="Peterson S.W."/>
        </authorList>
    </citation>
    <scope>NUCLEOTIDE SEQUENCE [LARGE SCALE GENOMIC DNA]</scope>
    <source>
        <strain evidence="2 3">LMG 22410</strain>
    </source>
</reference>
<dbReference type="InterPro" id="IPR037883">
    <property type="entry name" value="Knr4/Smi1-like_sf"/>
</dbReference>
<name>A0A1R4EZP4_9MICO</name>
<dbReference type="GeneID" id="303171940"/>
<dbReference type="SUPFAM" id="SSF160631">
    <property type="entry name" value="SMI1/KNR4-like"/>
    <property type="match status" value="1"/>
</dbReference>
<evidence type="ECO:0000313" key="2">
    <source>
        <dbReference type="EMBL" id="SJM49139.1"/>
    </source>
</evidence>
<sequence>MNIDSAWDIIDRVLADQLPQVAETLRGPVDDADLARLAQSVGRELPEDFVTSLRRHDGQHNPTALLDLFDHHTLLSATAMIDHSKMRIEALGDDIDDTIDWMTPDKVRPIMNCRGWLQFTTAETDGYALDLAARW</sequence>
<evidence type="ECO:0000313" key="3">
    <source>
        <dbReference type="Proteomes" id="UP000195787"/>
    </source>
</evidence>
<dbReference type="RefSeq" id="WP_200810027.1">
    <property type="nucleotide sequence ID" value="NZ_FUHU01000009.1"/>
</dbReference>
<dbReference type="Pfam" id="PF09346">
    <property type="entry name" value="SMI1_KNR4"/>
    <property type="match status" value="1"/>
</dbReference>
<dbReference type="AlphaFoldDB" id="A0A1R4EZP4"/>
<feature type="domain" description="Knr4/Smi1-like" evidence="1">
    <location>
        <begin position="28"/>
        <end position="112"/>
    </location>
</feature>
<dbReference type="InterPro" id="IPR018958">
    <property type="entry name" value="Knr4/Smi1-like_dom"/>
</dbReference>
<dbReference type="EMBL" id="FUHU01000009">
    <property type="protein sequence ID" value="SJM49139.1"/>
    <property type="molecule type" value="Genomic_DNA"/>
</dbReference>
<protein>
    <recommendedName>
        <fullName evidence="1">Knr4/Smi1-like domain-containing protein</fullName>
    </recommendedName>
</protein>
<proteinExistence type="predicted"/>
<evidence type="ECO:0000259" key="1">
    <source>
        <dbReference type="Pfam" id="PF09346"/>
    </source>
</evidence>
<keyword evidence="3" id="KW-1185">Reference proteome</keyword>
<organism evidence="2 3">
    <name type="scientific">Agrococcus casei LMG 22410</name>
    <dbReference type="NCBI Taxonomy" id="1255656"/>
    <lineage>
        <taxon>Bacteria</taxon>
        <taxon>Bacillati</taxon>
        <taxon>Actinomycetota</taxon>
        <taxon>Actinomycetes</taxon>
        <taxon>Micrococcales</taxon>
        <taxon>Microbacteriaceae</taxon>
        <taxon>Agrococcus</taxon>
    </lineage>
</organism>
<accession>A0A1R4EZP4</accession>